<protein>
    <submittedName>
        <fullName evidence="1">Uncharacterized protein</fullName>
    </submittedName>
</protein>
<gene>
    <name evidence="1" type="ORF">M9H77_29937</name>
</gene>
<comment type="caution">
    <text evidence="1">The sequence shown here is derived from an EMBL/GenBank/DDBJ whole genome shotgun (WGS) entry which is preliminary data.</text>
</comment>
<organism evidence="1 2">
    <name type="scientific">Catharanthus roseus</name>
    <name type="common">Madagascar periwinkle</name>
    <name type="synonym">Vinca rosea</name>
    <dbReference type="NCBI Taxonomy" id="4058"/>
    <lineage>
        <taxon>Eukaryota</taxon>
        <taxon>Viridiplantae</taxon>
        <taxon>Streptophyta</taxon>
        <taxon>Embryophyta</taxon>
        <taxon>Tracheophyta</taxon>
        <taxon>Spermatophyta</taxon>
        <taxon>Magnoliopsida</taxon>
        <taxon>eudicotyledons</taxon>
        <taxon>Gunneridae</taxon>
        <taxon>Pentapetalae</taxon>
        <taxon>asterids</taxon>
        <taxon>lamiids</taxon>
        <taxon>Gentianales</taxon>
        <taxon>Apocynaceae</taxon>
        <taxon>Rauvolfioideae</taxon>
        <taxon>Vinceae</taxon>
        <taxon>Catharanthinae</taxon>
        <taxon>Catharanthus</taxon>
    </lineage>
</organism>
<reference evidence="2" key="1">
    <citation type="journal article" date="2023" name="Nat. Plants">
        <title>Single-cell RNA sequencing provides a high-resolution roadmap for understanding the multicellular compartmentation of specialized metabolism.</title>
        <authorList>
            <person name="Sun S."/>
            <person name="Shen X."/>
            <person name="Li Y."/>
            <person name="Li Y."/>
            <person name="Wang S."/>
            <person name="Li R."/>
            <person name="Zhang H."/>
            <person name="Shen G."/>
            <person name="Guo B."/>
            <person name="Wei J."/>
            <person name="Xu J."/>
            <person name="St-Pierre B."/>
            <person name="Chen S."/>
            <person name="Sun C."/>
        </authorList>
    </citation>
    <scope>NUCLEOTIDE SEQUENCE [LARGE SCALE GENOMIC DNA]</scope>
</reference>
<sequence length="913" mass="105567">MFKSASWRSEKKIKAVFILQFQATQVPQLKAKKLTISLIPADVGKPTVRLGKAAIVQGTCSWENPIYETVKLVQETKTGRIKAKIYHFVVSTGSSKSGYLGEAAVDFAYLLEATTPVMLSLPLQESDSGAMLHVTFQRLDGNLDQRCFEEEESATSISCDKSLEMDLEGNDKFEKGNRAFIQEEDDHITTPHHPTEMGSFEVPQSENGTACPDFADTTGNMHQHQRLLNQIKMLERQAEVSELELQSLRKQIVQGSRKVEELSRDIFGLEKERDFLKAQCEGQKPSPESTVEPEAANNSHSETAKLSPTSEAIRQELQWEKNLNRKLRSQLQKTEDSNSELILAVRDLKGMLNKKDREISHLSSKKKFNQDDPEALLETMIHKINQNEEKKELEKLVKEDRRDDEVEVLKQKIKNLHNEVELSRKEKEEMNMCWQQLSKDYEILKKEKTDIYADLQKEQMLMMEMKHEYEVSLATVKQLKLQQEKLEQEIKKQTLLSSKYLVAINELETQVQSLEEELEKQALDFEYNLKGLNQVKDEQEQRARQAEETLEKVNRKNNSLVEHLKAEFTRTSKEMGLKIDEKEKIAMKAVGEANDLLLQNEHLEKLLKETEDELELTKDVYEKLQHLSHKIYPEAQHSEQLTLHDNENAKLETTEVYDNYEAQATENQMIKGERREQIERSVCKEDVNQKAQYDKEQKEMPHGESEIQQRWSEDNQALKGQLISARKEAKKLLEDNISLRTLIDEMKRKDEHLHLDIEKLSLHHNEQRHCSPGLNLENGNLKSQLFKQETTLVDDAIMYNRRVDKRATGESSRELGNFKGMTAEVGIFAVPKESNATHTVQVVEMDYQASSNCDLSRLLDEVAMLKEQNKRKEVDLKEMQERYSEISLKFAEVEGERQQLVMALRNLKNGKKR</sequence>
<accession>A0ACB9ZVV3</accession>
<proteinExistence type="predicted"/>
<keyword evidence="2" id="KW-1185">Reference proteome</keyword>
<evidence type="ECO:0000313" key="1">
    <source>
        <dbReference type="EMBL" id="KAI5652750.1"/>
    </source>
</evidence>
<dbReference type="EMBL" id="CM044707">
    <property type="protein sequence ID" value="KAI5652750.1"/>
    <property type="molecule type" value="Genomic_DNA"/>
</dbReference>
<dbReference type="Proteomes" id="UP001060085">
    <property type="component" value="Linkage Group LG07"/>
</dbReference>
<name>A0ACB9ZVV3_CATRO</name>
<evidence type="ECO:0000313" key="2">
    <source>
        <dbReference type="Proteomes" id="UP001060085"/>
    </source>
</evidence>